<feature type="compositionally biased region" description="Pro residues" evidence="1">
    <location>
        <begin position="331"/>
        <end position="341"/>
    </location>
</feature>
<keyword evidence="4" id="KW-1185">Reference proteome</keyword>
<dbReference type="Proteomes" id="UP000657574">
    <property type="component" value="Unassembled WGS sequence"/>
</dbReference>
<evidence type="ECO:0000313" key="4">
    <source>
        <dbReference type="Proteomes" id="UP000657574"/>
    </source>
</evidence>
<accession>A0A917P3F9</accession>
<organism evidence="3 4">
    <name type="scientific">Streptomyces brasiliensis</name>
    <dbReference type="NCBI Taxonomy" id="1954"/>
    <lineage>
        <taxon>Bacteria</taxon>
        <taxon>Bacillati</taxon>
        <taxon>Actinomycetota</taxon>
        <taxon>Actinomycetes</taxon>
        <taxon>Kitasatosporales</taxon>
        <taxon>Streptomycetaceae</taxon>
        <taxon>Streptomyces</taxon>
    </lineage>
</organism>
<dbReference type="InterPro" id="IPR012337">
    <property type="entry name" value="RNaseH-like_sf"/>
</dbReference>
<protein>
    <recommendedName>
        <fullName evidence="2">Transposase IS4-like domain-containing protein</fullName>
    </recommendedName>
</protein>
<name>A0A917P3F9_9ACTN</name>
<dbReference type="SUPFAM" id="SSF53098">
    <property type="entry name" value="Ribonuclease H-like"/>
    <property type="match status" value="1"/>
</dbReference>
<evidence type="ECO:0000256" key="1">
    <source>
        <dbReference type="SAM" id="MobiDB-lite"/>
    </source>
</evidence>
<sequence length="429" mass="46765">MRYRHFHTVAFDGCSSVKTPDSERARGWLGKIRHRLAWAGYPTVQLMALVETGTRGLLGACLGPSSVGETGYAKRLLPLLNREHLLLTDRAFDSNTFLAQVAATGAQFLARCKSTRRPPVLRVLSDGSYLSRFGELTVRVIEADIVCVLADGTHVGGRYRLATTLLDPATDPAERLTRLYAERWEIESAFFALRSTLMAGRVLRSGDRFGIEQELWAALALYQALRTAMVDAVESRPGTDPDRAGFTTALQTARNQVVLAAGIAPEHPQLVVTIGAAVLENLLPARRPRISARKVKSPISRYHAFKGQARPQASTPVTAIEITIHDRTSAPPTPPSTLPPPAEEDNGHEITESSPTDTTSEEHESADPGGRITLVLAVLASRPGEPWHARDVARLLGVTNLNSFRVQMSQWAHRGLIHKTGPATYALAC</sequence>
<dbReference type="AlphaFoldDB" id="A0A917P3F9"/>
<dbReference type="RefSeq" id="WP_229841269.1">
    <property type="nucleotide sequence ID" value="NZ_BMQA01000043.1"/>
</dbReference>
<comment type="caution">
    <text evidence="3">The sequence shown here is derived from an EMBL/GenBank/DDBJ whole genome shotgun (WGS) entry which is preliminary data.</text>
</comment>
<dbReference type="InterPro" id="IPR002559">
    <property type="entry name" value="Transposase_11"/>
</dbReference>
<feature type="domain" description="Transposase IS4-like" evidence="2">
    <location>
        <begin position="17"/>
        <end position="222"/>
    </location>
</feature>
<dbReference type="GO" id="GO:0006313">
    <property type="term" value="P:DNA transposition"/>
    <property type="evidence" value="ECO:0007669"/>
    <property type="project" value="InterPro"/>
</dbReference>
<dbReference type="GO" id="GO:0004803">
    <property type="term" value="F:transposase activity"/>
    <property type="evidence" value="ECO:0007669"/>
    <property type="project" value="InterPro"/>
</dbReference>
<evidence type="ECO:0000259" key="2">
    <source>
        <dbReference type="Pfam" id="PF01609"/>
    </source>
</evidence>
<reference evidence="3" key="2">
    <citation type="submission" date="2020-09" db="EMBL/GenBank/DDBJ databases">
        <authorList>
            <person name="Sun Q."/>
            <person name="Ohkuma M."/>
        </authorList>
    </citation>
    <scope>NUCLEOTIDE SEQUENCE</scope>
    <source>
        <strain evidence="3">JCM 3086</strain>
    </source>
</reference>
<dbReference type="Pfam" id="PF01609">
    <property type="entry name" value="DDE_Tnp_1"/>
    <property type="match status" value="1"/>
</dbReference>
<gene>
    <name evidence="3" type="ORF">GCM10010121_074880</name>
</gene>
<reference evidence="3" key="1">
    <citation type="journal article" date="2014" name="Int. J. Syst. Evol. Microbiol.">
        <title>Complete genome sequence of Corynebacterium casei LMG S-19264T (=DSM 44701T), isolated from a smear-ripened cheese.</title>
        <authorList>
            <consortium name="US DOE Joint Genome Institute (JGI-PGF)"/>
            <person name="Walter F."/>
            <person name="Albersmeier A."/>
            <person name="Kalinowski J."/>
            <person name="Ruckert C."/>
        </authorList>
    </citation>
    <scope>NUCLEOTIDE SEQUENCE</scope>
    <source>
        <strain evidence="3">JCM 3086</strain>
    </source>
</reference>
<proteinExistence type="predicted"/>
<dbReference type="GO" id="GO:0003677">
    <property type="term" value="F:DNA binding"/>
    <property type="evidence" value="ECO:0007669"/>
    <property type="project" value="InterPro"/>
</dbReference>
<dbReference type="EMBL" id="BMQA01000043">
    <property type="protein sequence ID" value="GGJ53100.1"/>
    <property type="molecule type" value="Genomic_DNA"/>
</dbReference>
<feature type="region of interest" description="Disordered" evidence="1">
    <location>
        <begin position="324"/>
        <end position="369"/>
    </location>
</feature>
<evidence type="ECO:0000313" key="3">
    <source>
        <dbReference type="EMBL" id="GGJ53100.1"/>
    </source>
</evidence>